<feature type="active site" description="Proton acceptor" evidence="5">
    <location>
        <position position="162"/>
    </location>
</feature>
<dbReference type="Gene3D" id="2.120.10.30">
    <property type="entry name" value="TolB, C-terminal domain"/>
    <property type="match status" value="1"/>
</dbReference>
<evidence type="ECO:0000313" key="10">
    <source>
        <dbReference type="EMBL" id="KAG0005436.1"/>
    </source>
</evidence>
<dbReference type="OrthoDB" id="5307922at2759"/>
<feature type="transmembrane region" description="Helical" evidence="9">
    <location>
        <begin position="40"/>
        <end position="60"/>
    </location>
</feature>
<keyword evidence="4 7" id="KW-0325">Glycoprotein</keyword>
<dbReference type="InterPro" id="IPR002640">
    <property type="entry name" value="Arylesterase"/>
</dbReference>
<name>A0A9P6MKK7_9FUNG</name>
<dbReference type="SUPFAM" id="SSF63829">
    <property type="entry name" value="Calcium-dependent phosphotriesterase"/>
    <property type="match status" value="1"/>
</dbReference>
<reference evidence="10" key="1">
    <citation type="journal article" date="2020" name="Fungal Divers.">
        <title>Resolving the Mortierellaceae phylogeny through synthesis of multi-gene phylogenetics and phylogenomics.</title>
        <authorList>
            <person name="Vandepol N."/>
            <person name="Liber J."/>
            <person name="Desiro A."/>
            <person name="Na H."/>
            <person name="Kennedy M."/>
            <person name="Barry K."/>
            <person name="Grigoriev I.V."/>
            <person name="Miller A.N."/>
            <person name="O'Donnell K."/>
            <person name="Stajich J.E."/>
            <person name="Bonito G."/>
        </authorList>
    </citation>
    <scope>NUCLEOTIDE SEQUENCE</scope>
    <source>
        <strain evidence="10">MES-2147</strain>
    </source>
</reference>
<feature type="region of interest" description="Disordered" evidence="8">
    <location>
        <begin position="1"/>
        <end position="35"/>
    </location>
</feature>
<evidence type="ECO:0000256" key="5">
    <source>
        <dbReference type="PIRSR" id="PIRSR602640-1"/>
    </source>
</evidence>
<dbReference type="GO" id="GO:0004064">
    <property type="term" value="F:arylesterase activity"/>
    <property type="evidence" value="ECO:0007669"/>
    <property type="project" value="InterPro"/>
</dbReference>
<dbReference type="InterPro" id="IPR051288">
    <property type="entry name" value="Serum_paraoxonase/arylesterase"/>
</dbReference>
<dbReference type="EMBL" id="JAAAHW010000188">
    <property type="protein sequence ID" value="KAG0005436.1"/>
    <property type="molecule type" value="Genomic_DNA"/>
</dbReference>
<evidence type="ECO:0000313" key="11">
    <source>
        <dbReference type="Proteomes" id="UP000749646"/>
    </source>
</evidence>
<keyword evidence="9" id="KW-0472">Membrane</keyword>
<keyword evidence="3" id="KW-1015">Disulfide bond</keyword>
<dbReference type="GO" id="GO:0046872">
    <property type="term" value="F:metal ion binding"/>
    <property type="evidence" value="ECO:0007669"/>
    <property type="project" value="UniProtKB-KW"/>
</dbReference>
<accession>A0A9P6MKK7</accession>
<comment type="PTM">
    <text evidence="7">Glycosylated.</text>
</comment>
<feature type="binding site" evidence="6">
    <location>
        <position position="271"/>
    </location>
    <ligand>
        <name>Ca(2+)</name>
        <dbReference type="ChEBI" id="CHEBI:29108"/>
        <label>1</label>
        <note>catalytic</note>
    </ligand>
</feature>
<keyword evidence="9" id="KW-0812">Transmembrane</keyword>
<protein>
    <submittedName>
        <fullName evidence="10">Serum paraoxonase/arylesterase 2</fullName>
    </submittedName>
</protein>
<evidence type="ECO:0000256" key="3">
    <source>
        <dbReference type="ARBA" id="ARBA00023157"/>
    </source>
</evidence>
<organism evidence="10 11">
    <name type="scientific">Modicella reniformis</name>
    <dbReference type="NCBI Taxonomy" id="1440133"/>
    <lineage>
        <taxon>Eukaryota</taxon>
        <taxon>Fungi</taxon>
        <taxon>Fungi incertae sedis</taxon>
        <taxon>Mucoromycota</taxon>
        <taxon>Mortierellomycotina</taxon>
        <taxon>Mortierellomycetes</taxon>
        <taxon>Mortierellales</taxon>
        <taxon>Mortierellaceae</taxon>
        <taxon>Modicella</taxon>
    </lineage>
</organism>
<comment type="caution">
    <text evidence="10">The sequence shown here is derived from an EMBL/GenBank/DDBJ whole genome shotgun (WGS) entry which is preliminary data.</text>
</comment>
<feature type="binding site" evidence="6">
    <location>
        <position position="317"/>
    </location>
    <ligand>
        <name>Ca(2+)</name>
        <dbReference type="ChEBI" id="CHEBI:29108"/>
        <label>1</label>
        <note>catalytic</note>
    </ligand>
</feature>
<sequence length="421" mass="45944">MGKKQATKKGTTAATTRPSSSKSSGGRKASTSSSSSWKKGIFTSAAVIIVLVAALSYNFFKNAIIDLGLLLGKVQPFNTAGCEVVKGLEACEDVHIHHASGLAFTTCGHAESRKNWYPPMGNNNASAENAFQDKFVIYNIKSGTYEVAELAGLPAETDRVFHGLDIYERSATELTIFAVNHRRTGSVIEVLEYTVGDKAVQYKETIKHELIRTPNDIVALGPRSFYVSNDHRHLTGIMRYVEEILRMAWTNVIYYSPENTFIAYEPVTTANGMAANADRSVIYLSACFGGAIHVLKPRDNYTLVEEDYVKLDFITDNPSYDAETDSVFITGHVQPMKMVQDLRVPGKSVAGASKIVKISKNPQAKISSDAPKYLIEPVLVDDGNLISSGTTAALDRKYGMMLVGTAFSDKGLVRCPIPEGF</sequence>
<dbReference type="Pfam" id="PF01731">
    <property type="entry name" value="Arylesterase"/>
    <property type="match status" value="1"/>
</dbReference>
<evidence type="ECO:0000256" key="1">
    <source>
        <dbReference type="ARBA" id="ARBA00008595"/>
    </source>
</evidence>
<feature type="binding site" evidence="6">
    <location>
        <position position="215"/>
    </location>
    <ligand>
        <name>Ca(2+)</name>
        <dbReference type="ChEBI" id="CHEBI:29108"/>
        <label>1</label>
        <note>catalytic</note>
    </ligand>
</feature>
<comment type="similarity">
    <text evidence="1">Belongs to the paraoxonase family.</text>
</comment>
<dbReference type="InterPro" id="IPR011042">
    <property type="entry name" value="6-blade_b-propeller_TolB-like"/>
</dbReference>
<evidence type="ECO:0000256" key="2">
    <source>
        <dbReference type="ARBA" id="ARBA00022801"/>
    </source>
</evidence>
<dbReference type="PANTHER" id="PTHR11799:SF12">
    <property type="entry name" value="PARAOXONASE-RELATED"/>
    <property type="match status" value="1"/>
</dbReference>
<feature type="binding site" evidence="6">
    <location>
        <position position="93"/>
    </location>
    <ligand>
        <name>Ca(2+)</name>
        <dbReference type="ChEBI" id="CHEBI:29108"/>
        <label>1</label>
        <note>catalytic</note>
    </ligand>
</feature>
<evidence type="ECO:0000256" key="4">
    <source>
        <dbReference type="ARBA" id="ARBA00023180"/>
    </source>
</evidence>
<keyword evidence="6" id="KW-0479">Metal-binding</keyword>
<keyword evidence="11" id="KW-1185">Reference proteome</keyword>
<keyword evidence="2" id="KW-0378">Hydrolase</keyword>
<feature type="binding site" evidence="6">
    <location>
        <position position="164"/>
    </location>
    <ligand>
        <name>Ca(2+)</name>
        <dbReference type="ChEBI" id="CHEBI:29108"/>
        <label>1</label>
        <note>catalytic</note>
    </ligand>
</feature>
<evidence type="ECO:0000256" key="7">
    <source>
        <dbReference type="PIRSR" id="PIRSR602640-4"/>
    </source>
</evidence>
<keyword evidence="6" id="KW-0106">Calcium</keyword>
<feature type="binding site" evidence="6">
    <location>
        <position position="216"/>
    </location>
    <ligand>
        <name>Ca(2+)</name>
        <dbReference type="ChEBI" id="CHEBI:29108"/>
        <label>1</label>
        <note>catalytic</note>
    </ligand>
</feature>
<feature type="glycosylation site" description="N-linked (GlcNAc...) asparagine" evidence="7">
    <location>
        <position position="300"/>
    </location>
</feature>
<dbReference type="Proteomes" id="UP000749646">
    <property type="component" value="Unassembled WGS sequence"/>
</dbReference>
<feature type="binding site" evidence="6">
    <location>
        <position position="316"/>
    </location>
    <ligand>
        <name>Ca(2+)</name>
        <dbReference type="ChEBI" id="CHEBI:29108"/>
        <label>1</label>
        <note>catalytic</note>
    </ligand>
</feature>
<evidence type="ECO:0000256" key="9">
    <source>
        <dbReference type="SAM" id="Phobius"/>
    </source>
</evidence>
<comment type="cofactor">
    <cofactor evidence="6">
        <name>Ca(2+)</name>
        <dbReference type="ChEBI" id="CHEBI:29108"/>
    </cofactor>
    <text evidence="6">Binds 2 calcium ions per subunit.</text>
</comment>
<evidence type="ECO:0000256" key="8">
    <source>
        <dbReference type="SAM" id="MobiDB-lite"/>
    </source>
</evidence>
<dbReference type="PRINTS" id="PR01785">
    <property type="entry name" value="PARAOXONASE"/>
</dbReference>
<dbReference type="PANTHER" id="PTHR11799">
    <property type="entry name" value="PARAOXONASE"/>
    <property type="match status" value="1"/>
</dbReference>
<keyword evidence="9" id="KW-1133">Transmembrane helix</keyword>
<feature type="compositionally biased region" description="Low complexity" evidence="8">
    <location>
        <begin position="8"/>
        <end position="35"/>
    </location>
</feature>
<evidence type="ECO:0000256" key="6">
    <source>
        <dbReference type="PIRSR" id="PIRSR602640-2"/>
    </source>
</evidence>
<feature type="glycosylation site" description="N-linked (GlcNAc...) asparagine" evidence="7">
    <location>
        <position position="317"/>
    </location>
</feature>
<dbReference type="AlphaFoldDB" id="A0A9P6MKK7"/>
<proteinExistence type="inferred from homology"/>
<gene>
    <name evidence="10" type="primary">PON2_2</name>
    <name evidence="10" type="ORF">BGZ65_011177</name>
</gene>